<organism evidence="8 9">
    <name type="scientific">Pseudoroseicyclus aestuarii</name>
    <dbReference type="NCBI Taxonomy" id="1795041"/>
    <lineage>
        <taxon>Bacteria</taxon>
        <taxon>Pseudomonadati</taxon>
        <taxon>Pseudomonadota</taxon>
        <taxon>Alphaproteobacteria</taxon>
        <taxon>Rhodobacterales</taxon>
        <taxon>Paracoccaceae</taxon>
        <taxon>Pseudoroseicyclus</taxon>
    </lineage>
</organism>
<dbReference type="Proteomes" id="UP000248311">
    <property type="component" value="Unassembled WGS sequence"/>
</dbReference>
<comment type="caution">
    <text evidence="8">The sequence shown here is derived from an EMBL/GenBank/DDBJ whole genome shotgun (WGS) entry which is preliminary data.</text>
</comment>
<reference evidence="8 9" key="1">
    <citation type="submission" date="2018-06" db="EMBL/GenBank/DDBJ databases">
        <title>Genomic Encyclopedia of Type Strains, Phase III (KMG-III): the genomes of soil and plant-associated and newly described type strains.</title>
        <authorList>
            <person name="Whitman W."/>
        </authorList>
    </citation>
    <scope>NUCLEOTIDE SEQUENCE [LARGE SCALE GENOMIC DNA]</scope>
    <source>
        <strain evidence="8 9">CECT 9025</strain>
    </source>
</reference>
<comment type="subcellular location">
    <subcellularLocation>
        <location evidence="1">Cell membrane</location>
        <topology evidence="1">Multi-pass membrane protein</topology>
    </subcellularLocation>
</comment>
<dbReference type="RefSeq" id="WP_181418574.1">
    <property type="nucleotide sequence ID" value="NZ_QJTE01000002.1"/>
</dbReference>
<dbReference type="InterPro" id="IPR002010">
    <property type="entry name" value="T3SS_IM_R"/>
</dbReference>
<feature type="transmembrane region" description="Helical" evidence="7">
    <location>
        <begin position="43"/>
        <end position="61"/>
    </location>
</feature>
<dbReference type="GO" id="GO:0006605">
    <property type="term" value="P:protein targeting"/>
    <property type="evidence" value="ECO:0007669"/>
    <property type="project" value="InterPro"/>
</dbReference>
<feature type="transmembrane region" description="Helical" evidence="7">
    <location>
        <begin position="174"/>
        <end position="199"/>
    </location>
</feature>
<keyword evidence="9" id="KW-1185">Reference proteome</keyword>
<feature type="transmembrane region" description="Helical" evidence="7">
    <location>
        <begin position="92"/>
        <end position="112"/>
    </location>
</feature>
<keyword evidence="8" id="KW-0969">Cilium</keyword>
<evidence type="ECO:0000313" key="8">
    <source>
        <dbReference type="EMBL" id="PYE84504.1"/>
    </source>
</evidence>
<dbReference type="PANTHER" id="PTHR30065:SF8">
    <property type="entry name" value="FLAGELLAR BIOSYNTHETIC PROTEIN FLIR"/>
    <property type="match status" value="1"/>
</dbReference>
<keyword evidence="4 7" id="KW-0812">Transmembrane</keyword>
<evidence type="ECO:0000256" key="3">
    <source>
        <dbReference type="ARBA" id="ARBA00022475"/>
    </source>
</evidence>
<evidence type="ECO:0000313" key="9">
    <source>
        <dbReference type="Proteomes" id="UP000248311"/>
    </source>
</evidence>
<feature type="transmembrane region" description="Helical" evidence="7">
    <location>
        <begin position="12"/>
        <end position="31"/>
    </location>
</feature>
<evidence type="ECO:0000256" key="2">
    <source>
        <dbReference type="ARBA" id="ARBA00009772"/>
    </source>
</evidence>
<feature type="transmembrane region" description="Helical" evidence="7">
    <location>
        <begin position="118"/>
        <end position="137"/>
    </location>
</feature>
<dbReference type="PANTHER" id="PTHR30065">
    <property type="entry name" value="FLAGELLAR BIOSYNTHETIC PROTEIN FLIR"/>
    <property type="match status" value="1"/>
</dbReference>
<evidence type="ECO:0000256" key="7">
    <source>
        <dbReference type="SAM" id="Phobius"/>
    </source>
</evidence>
<keyword evidence="3" id="KW-1003">Cell membrane</keyword>
<proteinExistence type="inferred from homology"/>
<dbReference type="Pfam" id="PF01311">
    <property type="entry name" value="Bac_export_1"/>
    <property type="match status" value="1"/>
</dbReference>
<keyword evidence="8" id="KW-0282">Flagellum</keyword>
<dbReference type="PRINTS" id="PR00953">
    <property type="entry name" value="TYPE3IMRPROT"/>
</dbReference>
<name>A0A318T2Q7_9RHOB</name>
<feature type="transmembrane region" description="Helical" evidence="7">
    <location>
        <begin position="67"/>
        <end position="85"/>
    </location>
</feature>
<keyword evidence="5 7" id="KW-1133">Transmembrane helix</keyword>
<dbReference type="GO" id="GO:0005886">
    <property type="term" value="C:plasma membrane"/>
    <property type="evidence" value="ECO:0007669"/>
    <property type="project" value="UniProtKB-SubCell"/>
</dbReference>
<evidence type="ECO:0000256" key="6">
    <source>
        <dbReference type="ARBA" id="ARBA00023136"/>
    </source>
</evidence>
<evidence type="ECO:0000256" key="4">
    <source>
        <dbReference type="ARBA" id="ARBA00022692"/>
    </source>
</evidence>
<dbReference type="AlphaFoldDB" id="A0A318T2Q7"/>
<gene>
    <name evidence="8" type="ORF">DFP88_102304</name>
</gene>
<dbReference type="EMBL" id="QJTE01000002">
    <property type="protein sequence ID" value="PYE84504.1"/>
    <property type="molecule type" value="Genomic_DNA"/>
</dbReference>
<accession>A0A318T2Q7</accession>
<evidence type="ECO:0000256" key="5">
    <source>
        <dbReference type="ARBA" id="ARBA00022989"/>
    </source>
</evidence>
<comment type="similarity">
    <text evidence="2">Belongs to the FliR/MopE/SpaR family.</text>
</comment>
<feature type="transmembrane region" description="Helical" evidence="7">
    <location>
        <begin position="211"/>
        <end position="235"/>
    </location>
</feature>
<keyword evidence="8" id="KW-0966">Cell projection</keyword>
<protein>
    <submittedName>
        <fullName evidence="8">Flagellar biosynthetic protein FliR</fullName>
    </submittedName>
</protein>
<evidence type="ECO:0000256" key="1">
    <source>
        <dbReference type="ARBA" id="ARBA00004651"/>
    </source>
</evidence>
<sequence>MELSAVLVAQLVPYILVFARLGSVMIFMPGFGDTAIPMRMRLMMALVISVALTPASGVPAVDLAQPMLLVPLLAIEVTVGLWIGLTARILFSALDFAGAQVAYVAGLSNALAPQTGQFQGATMISGVLTLAATAMIFATDLHHLILRALLLSYEVFPTGRLMPGDLAQQTVRAASASFSIGLSIAAPFYVMGLVLNAGLGLTARMMPQLPVFFVATPVLIVSGLFVLVLAAPAMLSGWAEVFAGWLGRLSF</sequence>
<keyword evidence="6 7" id="KW-0472">Membrane</keyword>